<dbReference type="Proteomes" id="UP000188268">
    <property type="component" value="Unassembled WGS sequence"/>
</dbReference>
<evidence type="ECO:0000313" key="2">
    <source>
        <dbReference type="Proteomes" id="UP000188268"/>
    </source>
</evidence>
<sequence>MAEEFQAGICGAAGTWWNPSKSMFAGCSSPCSTGIVADMGSFGWATAAVDMVDIKAARSPCEESTNNSVSDNSSIVFQGIKQADSDHSAGSSILIDSTLQMMGFGLSSNSTTTSDHWNQSLL</sequence>
<comment type="caution">
    <text evidence="1">The sequence shown here is derived from an EMBL/GenBank/DDBJ whole genome shotgun (WGS) entry which is preliminary data.</text>
</comment>
<dbReference type="EMBL" id="AWWV01010861">
    <property type="protein sequence ID" value="OMO76652.1"/>
    <property type="molecule type" value="Genomic_DNA"/>
</dbReference>
<protein>
    <submittedName>
        <fullName evidence="1">Uncharacterized protein</fullName>
    </submittedName>
</protein>
<dbReference type="OrthoDB" id="10458104at2759"/>
<name>A0A1R3I245_COCAP</name>
<evidence type="ECO:0000313" key="1">
    <source>
        <dbReference type="EMBL" id="OMO76652.1"/>
    </source>
</evidence>
<dbReference type="AlphaFoldDB" id="A0A1R3I245"/>
<gene>
    <name evidence="1" type="ORF">CCACVL1_15511</name>
</gene>
<dbReference type="Gramene" id="OMO76652">
    <property type="protein sequence ID" value="OMO76652"/>
    <property type="gene ID" value="CCACVL1_15511"/>
</dbReference>
<reference evidence="1 2" key="1">
    <citation type="submission" date="2013-09" db="EMBL/GenBank/DDBJ databases">
        <title>Corchorus capsularis genome sequencing.</title>
        <authorList>
            <person name="Alam M."/>
            <person name="Haque M.S."/>
            <person name="Islam M.S."/>
            <person name="Emdad E.M."/>
            <person name="Islam M.M."/>
            <person name="Ahmed B."/>
            <person name="Halim A."/>
            <person name="Hossen Q.M.M."/>
            <person name="Hossain M.Z."/>
            <person name="Ahmed R."/>
            <person name="Khan M.M."/>
            <person name="Islam R."/>
            <person name="Rashid M.M."/>
            <person name="Khan S.A."/>
            <person name="Rahman M.S."/>
            <person name="Alam M."/>
        </authorList>
    </citation>
    <scope>NUCLEOTIDE SEQUENCE [LARGE SCALE GENOMIC DNA]</scope>
    <source>
        <strain evidence="2">cv. CVL-1</strain>
        <tissue evidence="1">Whole seedling</tissue>
    </source>
</reference>
<proteinExistence type="predicted"/>
<keyword evidence="2" id="KW-1185">Reference proteome</keyword>
<accession>A0A1R3I245</accession>
<organism evidence="1 2">
    <name type="scientific">Corchorus capsularis</name>
    <name type="common">Jute</name>
    <dbReference type="NCBI Taxonomy" id="210143"/>
    <lineage>
        <taxon>Eukaryota</taxon>
        <taxon>Viridiplantae</taxon>
        <taxon>Streptophyta</taxon>
        <taxon>Embryophyta</taxon>
        <taxon>Tracheophyta</taxon>
        <taxon>Spermatophyta</taxon>
        <taxon>Magnoliopsida</taxon>
        <taxon>eudicotyledons</taxon>
        <taxon>Gunneridae</taxon>
        <taxon>Pentapetalae</taxon>
        <taxon>rosids</taxon>
        <taxon>malvids</taxon>
        <taxon>Malvales</taxon>
        <taxon>Malvaceae</taxon>
        <taxon>Grewioideae</taxon>
        <taxon>Apeibeae</taxon>
        <taxon>Corchorus</taxon>
    </lineage>
</organism>